<evidence type="ECO:0000256" key="8">
    <source>
        <dbReference type="ARBA" id="ARBA00022692"/>
    </source>
</evidence>
<dbReference type="InterPro" id="IPR055355">
    <property type="entry name" value="ZP-C"/>
</dbReference>
<evidence type="ECO:0000256" key="10">
    <source>
        <dbReference type="ARBA" id="ARBA00022989"/>
    </source>
</evidence>
<evidence type="ECO:0000256" key="1">
    <source>
        <dbReference type="ARBA" id="ARBA00004498"/>
    </source>
</evidence>
<organism evidence="16">
    <name type="scientific">Stegastes partitus</name>
    <name type="common">bicolor damselfish</name>
    <dbReference type="NCBI Taxonomy" id="144197"/>
    <lineage>
        <taxon>Eukaryota</taxon>
        <taxon>Metazoa</taxon>
        <taxon>Chordata</taxon>
        <taxon>Craniata</taxon>
        <taxon>Vertebrata</taxon>
        <taxon>Euteleostomi</taxon>
        <taxon>Actinopterygii</taxon>
        <taxon>Neopterygii</taxon>
        <taxon>Teleostei</taxon>
        <taxon>Neoteleostei</taxon>
        <taxon>Acanthomorphata</taxon>
        <taxon>Ovalentaria</taxon>
        <taxon>Pomacentridae</taxon>
        <taxon>Stegastes</taxon>
    </lineage>
</organism>
<dbReference type="Pfam" id="PF23344">
    <property type="entry name" value="ZP-N"/>
    <property type="match status" value="1"/>
</dbReference>
<dbReference type="STRING" id="144197.ENSSPAP00000005939"/>
<dbReference type="GO" id="GO:0035805">
    <property type="term" value="C:egg coat"/>
    <property type="evidence" value="ECO:0007669"/>
    <property type="project" value="UniProtKB-SubCell"/>
</dbReference>
<dbReference type="GO" id="GO:0005886">
    <property type="term" value="C:plasma membrane"/>
    <property type="evidence" value="ECO:0007669"/>
    <property type="project" value="UniProtKB-SubCell"/>
</dbReference>
<feature type="transmembrane region" description="Helical" evidence="14">
    <location>
        <begin position="527"/>
        <end position="547"/>
    </location>
</feature>
<keyword evidence="7 14" id="KW-0165">Cleavage on pair of basic residues</keyword>
<keyword evidence="12 14" id="KW-1015">Disulfide bond</keyword>
<evidence type="ECO:0000256" key="12">
    <source>
        <dbReference type="ARBA" id="ARBA00023157"/>
    </source>
</evidence>
<dbReference type="InterPro" id="IPR042235">
    <property type="entry name" value="ZP-C_dom"/>
</dbReference>
<sequence>MFFLSVLSTLVKCYSYQTKPLFLSFPDLAALEATSLDTTDNPHFEDPVGEIATAGDDEPFVLKCHEDSIEVVMRAQLFDPGLPAEPMRLRLGPARDVQDRCIARVSGNGEYIIRAPLAECGNKVMVESAVLYSNLLLYYPPPSSPGVQVEGAAISVQCEYKRRYTVSSSALRPTWSPFTFVQSAHLDLDFHLRLMTDDWNSERPSSVYFLGDTVNIEASVDHRHLPLRLFVSSCVATLTSDLIKTTSFEHTAAINLPGSCVPFCFLSGSNSRFLPRVHNNLLQIQLEPFLFHQDPRHTPQHVSYSEPKNNPVKKACSFISDRSVWRSVDGNDQACESCDDAVSSTESSHKVVQRSRRDPNGESCAAFRAKYIKQADCKSRDQHEINSGAFSCRARHLPADPVNSHPLSCPPLSLSLSLSLSSSSTRRVAPSRQLCLLPSAPLQDELDVRTLAALFFMIRRDRRSREKENHWEAHGELLRLIFFFFSFFCITLSKCYRLDVCDWLLEDGCEVLSLLESRWKLRSEGAASPDCGCFFFLFSFLFFFVTVGKNKFVI</sequence>
<dbReference type="FunFam" id="2.60.40.4100:FF:000002">
    <property type="entry name" value="Zona pellucida sperm-binding protein 3"/>
    <property type="match status" value="1"/>
</dbReference>
<keyword evidence="13" id="KW-0325">Glycoprotein</keyword>
<evidence type="ECO:0000256" key="2">
    <source>
        <dbReference type="ARBA" id="ARBA00006735"/>
    </source>
</evidence>
<dbReference type="GeneTree" id="ENSGT01030000234567"/>
<keyword evidence="6 14" id="KW-0272">Extracellular matrix</keyword>
<dbReference type="GO" id="GO:0007339">
    <property type="term" value="P:binding of sperm to zona pellucida"/>
    <property type="evidence" value="ECO:0007669"/>
    <property type="project" value="UniProtKB-UniRule"/>
</dbReference>
<keyword evidence="8 14" id="KW-0812">Transmembrane</keyword>
<feature type="domain" description="ZP" evidence="15">
    <location>
        <begin position="63"/>
        <end position="323"/>
    </location>
</feature>
<dbReference type="PANTHER" id="PTHR11576:SF2">
    <property type="entry name" value="ZONA PELLUCIDA SPERM-BINDING PROTEIN 3"/>
    <property type="match status" value="1"/>
</dbReference>
<evidence type="ECO:0000256" key="5">
    <source>
        <dbReference type="ARBA" id="ARBA00022525"/>
    </source>
</evidence>
<evidence type="ECO:0000259" key="15">
    <source>
        <dbReference type="PROSITE" id="PS51034"/>
    </source>
</evidence>
<dbReference type="GO" id="GO:0032190">
    <property type="term" value="F:acrosin binding"/>
    <property type="evidence" value="ECO:0007669"/>
    <property type="project" value="TreeGrafter"/>
</dbReference>
<dbReference type="Ensembl" id="ENSSPAT00000006058.1">
    <property type="protein sequence ID" value="ENSSPAP00000005939.1"/>
    <property type="gene ID" value="ENSSPAG00000003792.1"/>
</dbReference>
<evidence type="ECO:0000256" key="4">
    <source>
        <dbReference type="ARBA" id="ARBA00022475"/>
    </source>
</evidence>
<comment type="function">
    <text evidence="14">Component of the zona pellucida, an extracellular matrix surrounding oocytes which mediates sperm binding, induction of the acrosome reaction and prevents post-fertilization polyspermy. The zona pellucida is composed of 3 to 4 glycoproteins, ZP1, ZP2, ZP3, and ZP4. ZP3 is essential for sperm binding and zona matrix formation.</text>
</comment>
<dbReference type="Pfam" id="PF00100">
    <property type="entry name" value="Zona_pellucida"/>
    <property type="match status" value="1"/>
</dbReference>
<evidence type="ECO:0000256" key="3">
    <source>
        <dbReference type="ARBA" id="ARBA00017980"/>
    </source>
</evidence>
<evidence type="ECO:0000256" key="7">
    <source>
        <dbReference type="ARBA" id="ARBA00022685"/>
    </source>
</evidence>
<reference evidence="16" key="1">
    <citation type="submission" date="2023-09" db="UniProtKB">
        <authorList>
            <consortium name="Ensembl"/>
        </authorList>
    </citation>
    <scope>IDENTIFICATION</scope>
</reference>
<comment type="subcellular location">
    <subcellularLocation>
        <location evidence="1">Secreted</location>
        <location evidence="1">Extracellular space</location>
        <location evidence="1">Extracellular matrix</location>
    </subcellularLocation>
    <subcellularLocation>
        <location evidence="14">Zona pellucida</location>
    </subcellularLocation>
    <subcellularLocation>
        <location evidence="14">Cell membrane</location>
        <topology evidence="14">Single-pass type I membrane protein</topology>
    </subcellularLocation>
</comment>
<dbReference type="PANTHER" id="PTHR11576">
    <property type="entry name" value="ZONA PELLUCIDA SPERM-BINDING PROTEIN 3"/>
    <property type="match status" value="1"/>
</dbReference>
<keyword evidence="10 14" id="KW-1133">Transmembrane helix</keyword>
<dbReference type="GO" id="GO:0035804">
    <property type="term" value="F:structural constituent of egg coat"/>
    <property type="evidence" value="ECO:0007669"/>
    <property type="project" value="UniProtKB-UniRule"/>
</dbReference>
<evidence type="ECO:0000256" key="9">
    <source>
        <dbReference type="ARBA" id="ARBA00022729"/>
    </source>
</evidence>
<accession>A0A3B4ZHZ4</accession>
<keyword evidence="5 14" id="KW-0964">Secreted</keyword>
<keyword evidence="4 14" id="KW-1003">Cell membrane</keyword>
<dbReference type="GO" id="GO:0035803">
    <property type="term" value="P:egg coat formation"/>
    <property type="evidence" value="ECO:0007669"/>
    <property type="project" value="UniProtKB-UniRule"/>
</dbReference>
<comment type="PTM">
    <text evidence="14">Proteolytically cleaved before the transmembrane segment to yield the secreted ectodomain incorporated in the zona pellucida.</text>
</comment>
<dbReference type="Gene3D" id="2.60.40.4100">
    <property type="entry name" value="Zona pellucida, ZP-C domain"/>
    <property type="match status" value="1"/>
</dbReference>
<dbReference type="FunFam" id="2.60.40.3210:FF:000001">
    <property type="entry name" value="Zona pellucida sperm-binding protein 3"/>
    <property type="match status" value="1"/>
</dbReference>
<name>A0A3B4ZHZ4_9TELE</name>
<dbReference type="GO" id="GO:2000344">
    <property type="term" value="P:positive regulation of acrosome reaction"/>
    <property type="evidence" value="ECO:0007669"/>
    <property type="project" value="UniProtKB-UniRule"/>
</dbReference>
<dbReference type="Gene3D" id="2.60.40.3210">
    <property type="entry name" value="Zona pellucida, ZP-N domain"/>
    <property type="match status" value="1"/>
</dbReference>
<evidence type="ECO:0000256" key="13">
    <source>
        <dbReference type="ARBA" id="ARBA00023180"/>
    </source>
</evidence>
<evidence type="ECO:0000313" key="16">
    <source>
        <dbReference type="Ensembl" id="ENSSPAP00000005939.1"/>
    </source>
</evidence>
<evidence type="ECO:0000256" key="11">
    <source>
        <dbReference type="ARBA" id="ARBA00023136"/>
    </source>
</evidence>
<keyword evidence="9 14" id="KW-0732">Signal</keyword>
<comment type="domain">
    <text evidence="14">The ZP domain is involved in the polymerization of the ZP proteins to form the zona pellucida.</text>
</comment>
<protein>
    <recommendedName>
        <fullName evidence="3 14">Zona pellucida sperm-binding protein 3</fullName>
    </recommendedName>
</protein>
<evidence type="ECO:0000256" key="14">
    <source>
        <dbReference type="RuleBase" id="RU367066"/>
    </source>
</evidence>
<dbReference type="AlphaFoldDB" id="A0A3B4ZHZ4"/>
<dbReference type="InterPro" id="IPR001507">
    <property type="entry name" value="ZP_dom"/>
</dbReference>
<comment type="similarity">
    <text evidence="2 14">Belongs to the ZP domain family. ZPC subfamily.</text>
</comment>
<keyword evidence="11 14" id="KW-0472">Membrane</keyword>
<evidence type="ECO:0000256" key="6">
    <source>
        <dbReference type="ARBA" id="ARBA00022530"/>
    </source>
</evidence>
<dbReference type="PROSITE" id="PS51034">
    <property type="entry name" value="ZP_2"/>
    <property type="match status" value="1"/>
</dbReference>
<proteinExistence type="inferred from homology"/>
<dbReference type="InterPro" id="IPR055356">
    <property type="entry name" value="ZP-N"/>
</dbReference>
<dbReference type="SMART" id="SM00241">
    <property type="entry name" value="ZP"/>
    <property type="match status" value="1"/>
</dbReference>